<keyword evidence="1" id="KW-0614">Plasmid</keyword>
<name>A0A1L4BLT8_SALTI</name>
<reference evidence="1" key="1">
    <citation type="submission" date="2016-09" db="EMBL/GenBank/DDBJ databases">
        <title>Whole genome sequence analysis of Salmonella Typhi isolated in Thailand before and after the introduction of a national immunization program.</title>
        <authorList>
            <person name="Dyson Z.A."/>
            <person name="Thanh D.P."/>
            <person name="Bodhidatta L."/>
            <person name="Mason C.J."/>
            <person name="Rabaa M.A."/>
            <person name="Vinh P.V."/>
            <person name="Thanh T.H."/>
            <person name="Thwaites G.E."/>
            <person name="Baker S."/>
            <person name="Holt K.E."/>
        </authorList>
    </citation>
    <scope>NUCLEOTIDE SEQUENCE</scope>
    <source>
        <strain evidence="1">Salmonella Typhi Ty031 plasmid pTy031_01</strain>
        <plasmid evidence="1">pTy031_01</plasmid>
    </source>
</reference>
<dbReference type="RefSeq" id="WP_001708444.1">
    <property type="nucleotide sequence ID" value="NZ_KX833210.1"/>
</dbReference>
<proteinExistence type="predicted"/>
<dbReference type="AlphaFoldDB" id="A0A1L4BLT8"/>
<protein>
    <submittedName>
        <fullName evidence="1">Uncharacterized protein</fullName>
    </submittedName>
</protein>
<accession>A0A1L4BLT8</accession>
<sequence>MTDTKKDKTEKNAKKGAAWLDNFDDFQNVSLETSFAKDNGTYWSYRTESLGDIQAGTTPYVRSTVKVTKHDDARLINVRIPAALEEKLKEVSFDIPIPTLLLICADYLTDELIKENKQILALPKESDERKI</sequence>
<dbReference type="EMBL" id="KX833210">
    <property type="protein sequence ID" value="API82889.1"/>
    <property type="molecule type" value="Genomic_DNA"/>
</dbReference>
<organism evidence="1">
    <name type="scientific">Salmonella typhi</name>
    <dbReference type="NCBI Taxonomy" id="90370"/>
    <lineage>
        <taxon>Bacteria</taxon>
        <taxon>Pseudomonadati</taxon>
        <taxon>Pseudomonadota</taxon>
        <taxon>Gammaproteobacteria</taxon>
        <taxon>Enterobacterales</taxon>
        <taxon>Enterobacteriaceae</taxon>
        <taxon>Salmonella</taxon>
    </lineage>
</organism>
<evidence type="ECO:0000313" key="1">
    <source>
        <dbReference type="EMBL" id="API82889.1"/>
    </source>
</evidence>
<geneLocation type="plasmid" evidence="1">
    <name>pTy031_01</name>
</geneLocation>